<dbReference type="GO" id="GO:0044010">
    <property type="term" value="P:single-species biofilm formation"/>
    <property type="evidence" value="ECO:0007669"/>
    <property type="project" value="TreeGrafter"/>
</dbReference>
<dbReference type="SUPFAM" id="SSF158452">
    <property type="entry name" value="YqcC-like"/>
    <property type="match status" value="1"/>
</dbReference>
<feature type="domain" description="YqcC-like" evidence="1">
    <location>
        <begin position="13"/>
        <end position="108"/>
    </location>
</feature>
<sequence>MRVLSDMTTSLELSTLLEQLAQQLEHHGHWQRTSPSIADLSSTEPFAIDTLSASEWLQWIFIPKMNYLIENNKPTPKGFSIAPYIEEALKDIEGYNEIVRLCHAIDALGK</sequence>
<dbReference type="Pfam" id="PF04287">
    <property type="entry name" value="DUF446"/>
    <property type="match status" value="1"/>
</dbReference>
<evidence type="ECO:0000313" key="3">
    <source>
        <dbReference type="Proteomes" id="UP000004521"/>
    </source>
</evidence>
<organism evidence="2 3">
    <name type="scientific">Aliivibrio fischeri SR5</name>
    <dbReference type="NCBI Taxonomy" id="1088719"/>
    <lineage>
        <taxon>Bacteria</taxon>
        <taxon>Pseudomonadati</taxon>
        <taxon>Pseudomonadota</taxon>
        <taxon>Gammaproteobacteria</taxon>
        <taxon>Vibrionales</taxon>
        <taxon>Vibrionaceae</taxon>
        <taxon>Aliivibrio</taxon>
    </lineage>
</organism>
<dbReference type="InterPro" id="IPR007384">
    <property type="entry name" value="UCP006257"/>
</dbReference>
<dbReference type="Gene3D" id="1.20.1440.40">
    <property type="entry name" value="YqcC-like"/>
    <property type="match status" value="1"/>
</dbReference>
<dbReference type="AlphaFoldDB" id="A0AAV3EVI5"/>
<dbReference type="EMBL" id="AHIH01000003">
    <property type="protein sequence ID" value="EHN70835.1"/>
    <property type="molecule type" value="Genomic_DNA"/>
</dbReference>
<evidence type="ECO:0000259" key="1">
    <source>
        <dbReference type="Pfam" id="PF04287"/>
    </source>
</evidence>
<dbReference type="PIRSF" id="PIRSF006257">
    <property type="entry name" value="UCP006257"/>
    <property type="match status" value="1"/>
</dbReference>
<accession>A0AAV3EVI5</accession>
<evidence type="ECO:0000313" key="2">
    <source>
        <dbReference type="EMBL" id="EHN70835.1"/>
    </source>
</evidence>
<protein>
    <submittedName>
        <fullName evidence="2">tRNA pseudouridine synthase C</fullName>
    </submittedName>
</protein>
<gene>
    <name evidence="2" type="ORF">VFSR5_0615</name>
</gene>
<dbReference type="InterPro" id="IPR023376">
    <property type="entry name" value="YqcC-like_dom"/>
</dbReference>
<dbReference type="InterPro" id="IPR036814">
    <property type="entry name" value="YqcC-like_sf"/>
</dbReference>
<proteinExistence type="predicted"/>
<name>A0AAV3EVI5_ALIFS</name>
<reference evidence="2 3" key="1">
    <citation type="journal article" date="2012" name="J. Bacteriol.">
        <title>Draft Genome Sequence of Vibrio fischeri SR5, a Strain Isolated from the Light Organ of the Mediterranean Squid Sepiola robusta.</title>
        <authorList>
            <person name="Gyllborg M.C."/>
            <person name="Sahl J.W."/>
            <person name="Cronin D.C.III."/>
            <person name="Rasko D.A."/>
            <person name="Mandel M.J."/>
        </authorList>
    </citation>
    <scope>NUCLEOTIDE SEQUENCE [LARGE SCALE GENOMIC DNA]</scope>
    <source>
        <strain evidence="2 3">SR5</strain>
    </source>
</reference>
<comment type="caution">
    <text evidence="2">The sequence shown here is derived from an EMBL/GenBank/DDBJ whole genome shotgun (WGS) entry which is preliminary data.</text>
</comment>
<dbReference type="PANTHER" id="PTHR39586:SF1">
    <property type="entry name" value="CYTOPLASMIC PROTEIN"/>
    <property type="match status" value="1"/>
</dbReference>
<dbReference type="PANTHER" id="PTHR39586">
    <property type="entry name" value="CYTOPLASMIC PROTEIN-RELATED"/>
    <property type="match status" value="1"/>
</dbReference>
<dbReference type="Proteomes" id="UP000004521">
    <property type="component" value="Chromosome I"/>
</dbReference>